<dbReference type="RefSeq" id="WP_216814909.1">
    <property type="nucleotide sequence ID" value="NZ_JAELVF020000001.1"/>
</dbReference>
<evidence type="ECO:0000259" key="6">
    <source>
        <dbReference type="PROSITE" id="PS50011"/>
    </source>
</evidence>
<dbReference type="PANTHER" id="PTHR43289">
    <property type="entry name" value="MITOGEN-ACTIVATED PROTEIN KINASE KINASE KINASE 20-RELATED"/>
    <property type="match status" value="1"/>
</dbReference>
<dbReference type="PROSITE" id="PS50011">
    <property type="entry name" value="PROTEIN_KINASE_DOM"/>
    <property type="match status" value="1"/>
</dbReference>
<feature type="region of interest" description="Disordered" evidence="5">
    <location>
        <begin position="313"/>
        <end position="337"/>
    </location>
</feature>
<dbReference type="AlphaFoldDB" id="A0A949JD03"/>
<dbReference type="CDD" id="cd14014">
    <property type="entry name" value="STKc_PknB_like"/>
    <property type="match status" value="1"/>
</dbReference>
<keyword evidence="7" id="KW-0723">Serine/threonine-protein kinase</keyword>
<comment type="caution">
    <text evidence="7">The sequence shown here is derived from an EMBL/GenBank/DDBJ whole genome shotgun (WGS) entry which is preliminary data.</text>
</comment>
<dbReference type="InterPro" id="IPR000719">
    <property type="entry name" value="Prot_kinase_dom"/>
</dbReference>
<evidence type="ECO:0000256" key="5">
    <source>
        <dbReference type="SAM" id="MobiDB-lite"/>
    </source>
</evidence>
<evidence type="ECO:0000256" key="3">
    <source>
        <dbReference type="ARBA" id="ARBA00022777"/>
    </source>
</evidence>
<evidence type="ECO:0000256" key="2">
    <source>
        <dbReference type="ARBA" id="ARBA00022741"/>
    </source>
</evidence>
<dbReference type="Pfam" id="PF00069">
    <property type="entry name" value="Pkinase"/>
    <property type="match status" value="1"/>
</dbReference>
<dbReference type="SMART" id="SM00220">
    <property type="entry name" value="S_TKc"/>
    <property type="match status" value="1"/>
</dbReference>
<dbReference type="PROSITE" id="PS00108">
    <property type="entry name" value="PROTEIN_KINASE_ST"/>
    <property type="match status" value="1"/>
</dbReference>
<keyword evidence="2" id="KW-0547">Nucleotide-binding</keyword>
<dbReference type="GO" id="GO:0005524">
    <property type="term" value="F:ATP binding"/>
    <property type="evidence" value="ECO:0007669"/>
    <property type="project" value="UniProtKB-KW"/>
</dbReference>
<keyword evidence="4" id="KW-0067">ATP-binding</keyword>
<evidence type="ECO:0000256" key="4">
    <source>
        <dbReference type="ARBA" id="ARBA00022840"/>
    </source>
</evidence>
<evidence type="ECO:0000313" key="7">
    <source>
        <dbReference type="EMBL" id="MBU7597782.1"/>
    </source>
</evidence>
<feature type="domain" description="Protein kinase" evidence="6">
    <location>
        <begin position="22"/>
        <end position="278"/>
    </location>
</feature>
<dbReference type="InterPro" id="IPR008271">
    <property type="entry name" value="Ser/Thr_kinase_AS"/>
</dbReference>
<keyword evidence="3 7" id="KW-0418">Kinase</keyword>
<keyword evidence="1" id="KW-0808">Transferase</keyword>
<evidence type="ECO:0000256" key="1">
    <source>
        <dbReference type="ARBA" id="ARBA00022679"/>
    </source>
</evidence>
<evidence type="ECO:0000313" key="8">
    <source>
        <dbReference type="Proteomes" id="UP000694501"/>
    </source>
</evidence>
<keyword evidence="8" id="KW-1185">Reference proteome</keyword>
<dbReference type="GO" id="GO:0004674">
    <property type="term" value="F:protein serine/threonine kinase activity"/>
    <property type="evidence" value="ECO:0007669"/>
    <property type="project" value="UniProtKB-KW"/>
</dbReference>
<reference evidence="7" key="1">
    <citation type="submission" date="2021-06" db="EMBL/GenBank/DDBJ databases">
        <title>Sequencing of actinobacteria type strains.</title>
        <authorList>
            <person name="Nguyen G.-S."/>
            <person name="Wentzel A."/>
        </authorList>
    </citation>
    <scope>NUCLEOTIDE SEQUENCE</scope>
    <source>
        <strain evidence="7">P38-E01</strain>
    </source>
</reference>
<accession>A0A949JD03</accession>
<proteinExistence type="predicted"/>
<sequence length="386" mass="40871">MSEPFETGVYGLSGELRQLGPYRLLAQLATGGMGLIHLGRNTTTGRIAALKTVLAPAGVSAEARRRFEREVGLARRVNSRYTASILDCDLTAPRPWMAMEYVPAPSLEALVVQRGPLTDPRAVHWPGAGVARALKELHSKGIVHRDVKPLNLLLTADGPRVIDFGISHAGDLTSTRLTLGTVAFAAPEQAEGEASTPASDIYSLGITLYYPACGKLPYPDTQEPLQQLNHVRRAATDLSALPSGLRAVIGDCTAPRPADRPTADQLVRRFGAGSSTALPAAWSALITWHANEGRRLQRAADQSEAETVTNSWIAGGAGATRRNTGPGGAGGGQRSRTARAEAADELVGRRPVGGARCVRRPLVRGAFGGLVRVVGVCVCFGVDWGR</sequence>
<organism evidence="7 8">
    <name type="scientific">Streptomyces tardus</name>
    <dbReference type="NCBI Taxonomy" id="2780544"/>
    <lineage>
        <taxon>Bacteria</taxon>
        <taxon>Bacillati</taxon>
        <taxon>Actinomycetota</taxon>
        <taxon>Actinomycetes</taxon>
        <taxon>Kitasatosporales</taxon>
        <taxon>Streptomycetaceae</taxon>
        <taxon>Streptomyces</taxon>
    </lineage>
</organism>
<dbReference type="Proteomes" id="UP000694501">
    <property type="component" value="Unassembled WGS sequence"/>
</dbReference>
<name>A0A949JD03_9ACTN</name>
<gene>
    <name evidence="7" type="ORF">JGS22_009150</name>
</gene>
<dbReference type="EMBL" id="JAELVF020000001">
    <property type="protein sequence ID" value="MBU7597782.1"/>
    <property type="molecule type" value="Genomic_DNA"/>
</dbReference>
<dbReference type="PANTHER" id="PTHR43289:SF34">
    <property type="entry name" value="SERINE_THREONINE-PROTEIN KINASE YBDM-RELATED"/>
    <property type="match status" value="1"/>
</dbReference>
<protein>
    <submittedName>
        <fullName evidence="7">Serine/threonine protein kinase</fullName>
    </submittedName>
</protein>